<feature type="domain" description="Outer membrane protein beta-barrel" evidence="2">
    <location>
        <begin position="24"/>
        <end position="157"/>
    </location>
</feature>
<dbReference type="Gene3D" id="2.40.160.20">
    <property type="match status" value="1"/>
</dbReference>
<gene>
    <name evidence="3" type="ORF">SDC9_34672</name>
</gene>
<protein>
    <recommendedName>
        <fullName evidence="2">Outer membrane protein beta-barrel domain-containing protein</fullName>
    </recommendedName>
</protein>
<dbReference type="InterPro" id="IPR011250">
    <property type="entry name" value="OMP/PagP_B-barrel"/>
</dbReference>
<reference evidence="3" key="1">
    <citation type="submission" date="2019-08" db="EMBL/GenBank/DDBJ databases">
        <authorList>
            <person name="Kucharzyk K."/>
            <person name="Murdoch R.W."/>
            <person name="Higgins S."/>
            <person name="Loffler F."/>
        </authorList>
    </citation>
    <scope>NUCLEOTIDE SEQUENCE</scope>
</reference>
<comment type="caution">
    <text evidence="3">The sequence shown here is derived from an EMBL/GenBank/DDBJ whole genome shotgun (WGS) entry which is preliminary data.</text>
</comment>
<dbReference type="Pfam" id="PF13505">
    <property type="entry name" value="OMP_b-brl"/>
    <property type="match status" value="1"/>
</dbReference>
<dbReference type="EMBL" id="VSSQ01000262">
    <property type="protein sequence ID" value="MPL88646.1"/>
    <property type="molecule type" value="Genomic_DNA"/>
</dbReference>
<evidence type="ECO:0000313" key="3">
    <source>
        <dbReference type="EMBL" id="MPL88646.1"/>
    </source>
</evidence>
<evidence type="ECO:0000259" key="2">
    <source>
        <dbReference type="Pfam" id="PF13505"/>
    </source>
</evidence>
<dbReference type="InterPro" id="IPR027385">
    <property type="entry name" value="Beta-barrel_OMP"/>
</dbReference>
<name>A0A644VBC6_9ZZZZ</name>
<keyword evidence="1" id="KW-0732">Signal</keyword>
<dbReference type="SUPFAM" id="SSF56925">
    <property type="entry name" value="OMPA-like"/>
    <property type="match status" value="1"/>
</dbReference>
<accession>A0A644VBC6</accession>
<evidence type="ECO:0000256" key="1">
    <source>
        <dbReference type="ARBA" id="ARBA00022729"/>
    </source>
</evidence>
<proteinExistence type="predicted"/>
<organism evidence="3">
    <name type="scientific">bioreactor metagenome</name>
    <dbReference type="NCBI Taxonomy" id="1076179"/>
    <lineage>
        <taxon>unclassified sequences</taxon>
        <taxon>metagenomes</taxon>
        <taxon>ecological metagenomes</taxon>
    </lineage>
</organism>
<dbReference type="AlphaFoldDB" id="A0A644VBC6"/>
<sequence length="157" mass="17092">MSMKKVVLVFLFAVMTVGGVFAQQGASSVGLSVGYALDTDNTTVGIDYRYNVSDDVRIAPSLTHLMKHGGLSAWALDFNAHYVVKLDSSFGFYPLGGVSLSFWEAGRNWDATRLGVNIGLGGEVYASRDLTVGLEMKYNLIQDFDQAMAAVRIAYNF</sequence>